<protein>
    <submittedName>
        <fullName evidence="2">Uncharacterized protein</fullName>
    </submittedName>
</protein>
<evidence type="ECO:0000313" key="2">
    <source>
        <dbReference type="EMBL" id="ATA19197.1"/>
    </source>
</evidence>
<evidence type="ECO:0000256" key="1">
    <source>
        <dbReference type="SAM" id="MobiDB-lite"/>
    </source>
</evidence>
<sequence>MQEQRSSATASKQREGRSSISLPRFSTIPMADSDKAIHKPHLIAQGGIEHQMSAILPQCFLAQRLD</sequence>
<dbReference type="Proteomes" id="UP000217182">
    <property type="component" value="Chromosome"/>
</dbReference>
<feature type="region of interest" description="Disordered" evidence="1">
    <location>
        <begin position="1"/>
        <end position="33"/>
    </location>
</feature>
<feature type="compositionally biased region" description="Polar residues" evidence="1">
    <location>
        <begin position="1"/>
        <end position="11"/>
    </location>
</feature>
<keyword evidence="3" id="KW-1185">Reference proteome</keyword>
<dbReference type="AlphaFoldDB" id="A0A250AZ56"/>
<proteinExistence type="predicted"/>
<organism evidence="2 3">
    <name type="scientific">Gibbsiella quercinecans</name>
    <dbReference type="NCBI Taxonomy" id="929813"/>
    <lineage>
        <taxon>Bacteria</taxon>
        <taxon>Pseudomonadati</taxon>
        <taxon>Pseudomonadota</taxon>
        <taxon>Gammaproteobacteria</taxon>
        <taxon>Enterobacterales</taxon>
        <taxon>Yersiniaceae</taxon>
        <taxon>Gibbsiella</taxon>
    </lineage>
</organism>
<dbReference type="KEGG" id="gqu:AWC35_07455"/>
<reference evidence="2 3" key="1">
    <citation type="submission" date="2016-01" db="EMBL/GenBank/DDBJ databases">
        <authorList>
            <person name="Oliw E.H."/>
        </authorList>
    </citation>
    <scope>NUCLEOTIDE SEQUENCE [LARGE SCALE GENOMIC DNA]</scope>
    <source>
        <strain evidence="2 3">FRB97</strain>
    </source>
</reference>
<evidence type="ECO:0000313" key="3">
    <source>
        <dbReference type="Proteomes" id="UP000217182"/>
    </source>
</evidence>
<accession>A0A250AZ56</accession>
<name>A0A250AZ56_9GAMM</name>
<gene>
    <name evidence="2" type="ORF">AWC35_07455</name>
</gene>
<dbReference type="EMBL" id="CP014136">
    <property type="protein sequence ID" value="ATA19197.1"/>
    <property type="molecule type" value="Genomic_DNA"/>
</dbReference>